<evidence type="ECO:0000313" key="3">
    <source>
        <dbReference type="EMBL" id="AXC10305.1"/>
    </source>
</evidence>
<feature type="domain" description="CAAX prenyl protease 2/Lysostaphin resistance protein A-like" evidence="2">
    <location>
        <begin position="23"/>
        <end position="110"/>
    </location>
</feature>
<dbReference type="GO" id="GO:0006508">
    <property type="term" value="P:proteolysis"/>
    <property type="evidence" value="ECO:0007669"/>
    <property type="project" value="UniProtKB-KW"/>
</dbReference>
<reference evidence="3 4" key="1">
    <citation type="journal article" date="2018" name="Front. Microbiol.">
        <title>Hydrolytic Capabilities as a Key to Environmental Success: Chitinolytic and Cellulolytic Acidobacteria From Acidic Sub-arctic Soils and Boreal Peatlands.</title>
        <authorList>
            <person name="Belova S.E."/>
            <person name="Ravin N.V."/>
            <person name="Pankratov T.A."/>
            <person name="Rakitin A.L."/>
            <person name="Ivanova A.A."/>
            <person name="Beletsky A.V."/>
            <person name="Mardanov A.V."/>
            <person name="Sinninghe Damste J.S."/>
            <person name="Dedysh S.N."/>
        </authorList>
    </citation>
    <scope>NUCLEOTIDE SEQUENCE [LARGE SCALE GENOMIC DNA]</scope>
    <source>
        <strain evidence="3 4">SBC82</strain>
    </source>
</reference>
<keyword evidence="4" id="KW-1185">Reference proteome</keyword>
<keyword evidence="3" id="KW-0378">Hydrolase</keyword>
<dbReference type="KEGG" id="abas:ACPOL_0952"/>
<dbReference type="GO" id="GO:0080120">
    <property type="term" value="P:CAAX-box protein maturation"/>
    <property type="evidence" value="ECO:0007669"/>
    <property type="project" value="UniProtKB-ARBA"/>
</dbReference>
<keyword evidence="1" id="KW-0472">Membrane</keyword>
<feature type="transmembrane region" description="Helical" evidence="1">
    <location>
        <begin position="74"/>
        <end position="92"/>
    </location>
</feature>
<dbReference type="GO" id="GO:0004175">
    <property type="term" value="F:endopeptidase activity"/>
    <property type="evidence" value="ECO:0007669"/>
    <property type="project" value="UniProtKB-ARBA"/>
</dbReference>
<dbReference type="PANTHER" id="PTHR39430:SF1">
    <property type="entry name" value="PROTEASE"/>
    <property type="match status" value="1"/>
</dbReference>
<keyword evidence="3" id="KW-0645">Protease</keyword>
<dbReference type="PANTHER" id="PTHR39430">
    <property type="entry name" value="MEMBRANE-ASSOCIATED PROTEASE-RELATED"/>
    <property type="match status" value="1"/>
</dbReference>
<feature type="transmembrane region" description="Helical" evidence="1">
    <location>
        <begin position="16"/>
        <end position="33"/>
    </location>
</feature>
<keyword evidence="1" id="KW-1133">Transmembrane helix</keyword>
<evidence type="ECO:0000256" key="1">
    <source>
        <dbReference type="SAM" id="Phobius"/>
    </source>
</evidence>
<keyword evidence="1" id="KW-0812">Transmembrane</keyword>
<protein>
    <submittedName>
        <fullName evidence="3">Putative metal-dependent membrane protease</fullName>
    </submittedName>
</protein>
<dbReference type="InterPro" id="IPR003675">
    <property type="entry name" value="Rce1/LyrA-like_dom"/>
</dbReference>
<organism evidence="3 4">
    <name type="scientific">Acidisarcina polymorpha</name>
    <dbReference type="NCBI Taxonomy" id="2211140"/>
    <lineage>
        <taxon>Bacteria</taxon>
        <taxon>Pseudomonadati</taxon>
        <taxon>Acidobacteriota</taxon>
        <taxon>Terriglobia</taxon>
        <taxon>Terriglobales</taxon>
        <taxon>Acidobacteriaceae</taxon>
        <taxon>Acidisarcina</taxon>
    </lineage>
</organism>
<gene>
    <name evidence="3" type="ORF">ACPOL_0952</name>
</gene>
<dbReference type="Pfam" id="PF02517">
    <property type="entry name" value="Rce1-like"/>
    <property type="match status" value="1"/>
</dbReference>
<feature type="transmembrane region" description="Helical" evidence="1">
    <location>
        <begin position="45"/>
        <end position="68"/>
    </location>
</feature>
<accession>A0A2Z5FVC1</accession>
<feature type="transmembrane region" description="Helical" evidence="1">
    <location>
        <begin position="151"/>
        <end position="171"/>
    </location>
</feature>
<proteinExistence type="predicted"/>
<evidence type="ECO:0000313" key="4">
    <source>
        <dbReference type="Proteomes" id="UP000253606"/>
    </source>
</evidence>
<dbReference type="EMBL" id="CP030840">
    <property type="protein sequence ID" value="AXC10305.1"/>
    <property type="molecule type" value="Genomic_DNA"/>
</dbReference>
<name>A0A2Z5FVC1_9BACT</name>
<dbReference type="AlphaFoldDB" id="A0A2Z5FVC1"/>
<dbReference type="Proteomes" id="UP000253606">
    <property type="component" value="Chromosome"/>
</dbReference>
<evidence type="ECO:0000259" key="2">
    <source>
        <dbReference type="Pfam" id="PF02517"/>
    </source>
</evidence>
<sequence>MGGYSFGSFALSPGKVLIFGAASALAFIMVSLFEEFLFRGYALHSLTIGVGFWPAAFLLSAIFGGLHLTNTGEGIVGALDVMLYGLFACFTLSRTGNLWFAVGLHSAWDFSLTFLYSVPGSGMHAKGQLLQATLHGPAWLTGGAAGPEGRVIGLAVLILSFPVFSALFPIAPAARGGRH</sequence>